<name>A0A7K0IB31_9ACTN</name>
<dbReference type="SUPFAM" id="SSF52540">
    <property type="entry name" value="P-loop containing nucleoside triphosphate hydrolases"/>
    <property type="match status" value="1"/>
</dbReference>
<gene>
    <name evidence="2" type="ORF">GKG38_06685</name>
</gene>
<dbReference type="EMBL" id="WKZA01000022">
    <property type="protein sequence ID" value="MSA94748.1"/>
    <property type="molecule type" value="Genomic_DNA"/>
</dbReference>
<dbReference type="Proteomes" id="UP000462865">
    <property type="component" value="Unassembled WGS sequence"/>
</dbReference>
<dbReference type="InterPro" id="IPR027417">
    <property type="entry name" value="P-loop_NTPase"/>
</dbReference>
<protein>
    <recommendedName>
        <fullName evidence="1">Virulence-associated protein E-like domain-containing protein</fullName>
    </recommendedName>
</protein>
<organism evidence="2 3">
    <name type="scientific">Gordonibacter urolithinfaciens</name>
    <dbReference type="NCBI Taxonomy" id="1335613"/>
    <lineage>
        <taxon>Bacteria</taxon>
        <taxon>Bacillati</taxon>
        <taxon>Actinomycetota</taxon>
        <taxon>Coriobacteriia</taxon>
        <taxon>Eggerthellales</taxon>
        <taxon>Eggerthellaceae</taxon>
        <taxon>Gordonibacter</taxon>
    </lineage>
</organism>
<proteinExistence type="predicted"/>
<accession>A0A7K0IB31</accession>
<sequence length="821" mass="89832">MGDGPAPARGGLYLRELQEGVRALPKDYAVATAQGRRAKAWRNKRMAWDEFSAWMREPRRTPETAAEYAAMAKAERDAAKDGPCYVAGYLEGGRRRQGSVARRSMVVLDADSSDDGLWGDYLMLVGARALMYPTHSSTAASPKHRLVVPLAREVSADEYVPLALKLAETLGAERFDATTYQPSRLMYAPSRSMDAPYELMECGGDPLDPDEWLALYPDWRDASCWPLPGCGARSRADKAPDPRGKAGTVGAFCRAHSVEEAIEGFLADVYEPCGEGRWTYTGGSSYGGAVAYEGLWLYSNHATDPAGGQLCNAYDLVRIHRFGELDAEAKPDTPVASLPSNRAMREWAAGLEGVSLELARAAADSAHDDFLAEPLEADDSWKKDLEKDPRTGAVLSSAGNIGLVLAHDPGLAGRLRRDVEGDAIYAVGETLPWRRLPRGCSLWGDGDDANLRIYLETRYGIVNKAKVDDAVSHFADAAPYDPLGEHLASLPEWDGVPRAEALLVNLMGAEDCAYVRAVTRKTLCGAVRRALHPGCKFDYMLILEGAQGLGKSSLLAALAGEWFTDALSLEDIAHAKVAAEKLQGAWIVEVAELDGMAKASIERLKSFLTTSVDNYRAAYARRAGRYRRRCIIVGTVNNLDGYLRDATGNRRFWPVRVARGLDRSALDGAYVAQVWAEALALEAAGEPLYLDGSMEDEARRRQREAMETDPREGIVQAYLDAPVPEGFASWTLERREAHWAAREDFGAAPGAEGAPGARCEVSVMEVWHEALRQPKERPTRADSYQIAAILRKLGWEPTGGTRTLTAYGKVKIYRRSHDDGN</sequence>
<dbReference type="PANTHER" id="PTHR34985:SF1">
    <property type="entry name" value="SLR0554 PROTEIN"/>
    <property type="match status" value="1"/>
</dbReference>
<reference evidence="2 3" key="1">
    <citation type="journal article" date="2019" name="Nat. Med.">
        <title>A library of human gut bacterial isolates paired with longitudinal multiomics data enables mechanistic microbiome research.</title>
        <authorList>
            <person name="Poyet M."/>
            <person name="Groussin M."/>
            <person name="Gibbons S.M."/>
            <person name="Avila-Pacheco J."/>
            <person name="Jiang X."/>
            <person name="Kearney S.M."/>
            <person name="Perrotta A.R."/>
            <person name="Berdy B."/>
            <person name="Zhao S."/>
            <person name="Lieberman T.D."/>
            <person name="Swanson P.K."/>
            <person name="Smith M."/>
            <person name="Roesemann S."/>
            <person name="Alexander J.E."/>
            <person name="Rich S.A."/>
            <person name="Livny J."/>
            <person name="Vlamakis H."/>
            <person name="Clish C."/>
            <person name="Bullock K."/>
            <person name="Deik A."/>
            <person name="Scott J."/>
            <person name="Pierce K.A."/>
            <person name="Xavier R.J."/>
            <person name="Alm E.J."/>
        </authorList>
    </citation>
    <scope>NUCLEOTIDE SEQUENCE [LARGE SCALE GENOMIC DNA]</scope>
    <source>
        <strain evidence="2 3">BIOML-A1</strain>
    </source>
</reference>
<dbReference type="AlphaFoldDB" id="A0A7K0IB31"/>
<comment type="caution">
    <text evidence="2">The sequence shown here is derived from an EMBL/GenBank/DDBJ whole genome shotgun (WGS) entry which is preliminary data.</text>
</comment>
<evidence type="ECO:0000313" key="3">
    <source>
        <dbReference type="Proteomes" id="UP000462865"/>
    </source>
</evidence>
<dbReference type="PANTHER" id="PTHR34985">
    <property type="entry name" value="SLR0554 PROTEIN"/>
    <property type="match status" value="1"/>
</dbReference>
<dbReference type="Pfam" id="PF05272">
    <property type="entry name" value="VapE-like_dom"/>
    <property type="match status" value="1"/>
</dbReference>
<dbReference type="InterPro" id="IPR007936">
    <property type="entry name" value="VapE-like_dom"/>
</dbReference>
<feature type="domain" description="Virulence-associated protein E-like" evidence="1">
    <location>
        <begin position="488"/>
        <end position="706"/>
    </location>
</feature>
<evidence type="ECO:0000259" key="1">
    <source>
        <dbReference type="Pfam" id="PF05272"/>
    </source>
</evidence>
<evidence type="ECO:0000313" key="2">
    <source>
        <dbReference type="EMBL" id="MSA94748.1"/>
    </source>
</evidence>